<comment type="caution">
    <text evidence="1">The sequence shown here is derived from an EMBL/GenBank/DDBJ whole genome shotgun (WGS) entry which is preliminary data.</text>
</comment>
<evidence type="ECO:0000313" key="2">
    <source>
        <dbReference type="Proteomes" id="UP001206925"/>
    </source>
</evidence>
<accession>A0AAD5GVM9</accession>
<dbReference type="Proteomes" id="UP001206925">
    <property type="component" value="Unassembled WGS sequence"/>
</dbReference>
<dbReference type="AlphaFoldDB" id="A0AAD5GVM9"/>
<dbReference type="EMBL" id="JAMZMK010000129">
    <property type="protein sequence ID" value="KAI7757392.1"/>
    <property type="molecule type" value="Genomic_DNA"/>
</dbReference>
<reference evidence="1" key="1">
    <citation type="submission" date="2022-06" db="EMBL/GenBank/DDBJ databases">
        <title>Uncovering the hologenomic basis of an extraordinary plant invasion.</title>
        <authorList>
            <person name="Bieker V.C."/>
            <person name="Martin M.D."/>
            <person name="Gilbert T."/>
            <person name="Hodgins K."/>
            <person name="Battlay P."/>
            <person name="Petersen B."/>
            <person name="Wilson J."/>
        </authorList>
    </citation>
    <scope>NUCLEOTIDE SEQUENCE</scope>
    <source>
        <strain evidence="1">AA19_3_7</strain>
        <tissue evidence="1">Leaf</tissue>
    </source>
</reference>
<keyword evidence="2" id="KW-1185">Reference proteome</keyword>
<name>A0AAD5GVM9_AMBAR</name>
<organism evidence="1 2">
    <name type="scientific">Ambrosia artemisiifolia</name>
    <name type="common">Common ragweed</name>
    <dbReference type="NCBI Taxonomy" id="4212"/>
    <lineage>
        <taxon>Eukaryota</taxon>
        <taxon>Viridiplantae</taxon>
        <taxon>Streptophyta</taxon>
        <taxon>Embryophyta</taxon>
        <taxon>Tracheophyta</taxon>
        <taxon>Spermatophyta</taxon>
        <taxon>Magnoliopsida</taxon>
        <taxon>eudicotyledons</taxon>
        <taxon>Gunneridae</taxon>
        <taxon>Pentapetalae</taxon>
        <taxon>asterids</taxon>
        <taxon>campanulids</taxon>
        <taxon>Asterales</taxon>
        <taxon>Asteraceae</taxon>
        <taxon>Asteroideae</taxon>
        <taxon>Heliantheae alliance</taxon>
        <taxon>Heliantheae</taxon>
        <taxon>Ambrosia</taxon>
    </lineage>
</organism>
<protein>
    <submittedName>
        <fullName evidence="1">Uncharacterized protein</fullName>
    </submittedName>
</protein>
<evidence type="ECO:0000313" key="1">
    <source>
        <dbReference type="EMBL" id="KAI7757392.1"/>
    </source>
</evidence>
<sequence length="136" mass="15601">MAMKVRVRLTNPYDKGDVGFQSRQGMLYRRRVHSLDKDFFEKKLTPFSCYLLDNYICTGSPTSVRVNAYPASIHLGTKTSVTLIPTPETFALHYFNFCPHADLPHRTEENQPPNQPYILTDYIGRLEDTTPGTTKK</sequence>
<gene>
    <name evidence="1" type="ORF">M8C21_001921</name>
</gene>
<proteinExistence type="predicted"/>